<dbReference type="EMBL" id="CAMKVN010004829">
    <property type="protein sequence ID" value="CAI2187828.1"/>
    <property type="molecule type" value="Genomic_DNA"/>
</dbReference>
<evidence type="ECO:0000256" key="1">
    <source>
        <dbReference type="SAM" id="MobiDB-lite"/>
    </source>
</evidence>
<organism evidence="2 3">
    <name type="scientific">Funneliformis geosporum</name>
    <dbReference type="NCBI Taxonomy" id="1117311"/>
    <lineage>
        <taxon>Eukaryota</taxon>
        <taxon>Fungi</taxon>
        <taxon>Fungi incertae sedis</taxon>
        <taxon>Mucoromycota</taxon>
        <taxon>Glomeromycotina</taxon>
        <taxon>Glomeromycetes</taxon>
        <taxon>Glomerales</taxon>
        <taxon>Glomeraceae</taxon>
        <taxon>Funneliformis</taxon>
    </lineage>
</organism>
<protein>
    <submittedName>
        <fullName evidence="2">2514_t:CDS:1</fullName>
    </submittedName>
</protein>
<evidence type="ECO:0000313" key="2">
    <source>
        <dbReference type="EMBL" id="CAI2187828.1"/>
    </source>
</evidence>
<feature type="region of interest" description="Disordered" evidence="1">
    <location>
        <begin position="18"/>
        <end position="38"/>
    </location>
</feature>
<keyword evidence="3" id="KW-1185">Reference proteome</keyword>
<proteinExistence type="predicted"/>
<name>A0A9W4T103_9GLOM</name>
<evidence type="ECO:0000313" key="3">
    <source>
        <dbReference type="Proteomes" id="UP001153678"/>
    </source>
</evidence>
<comment type="caution">
    <text evidence="2">The sequence shown here is derived from an EMBL/GenBank/DDBJ whole genome shotgun (WGS) entry which is preliminary data.</text>
</comment>
<sequence length="112" mass="12477">MNNDKNKVKFTLNLNSLKRPRTRSVNTKEKKEEATSESQIRPLFPNLPSVLITPPSAVKITACKIILPNKIVSKETKSKVITLMAIVQKVMAQKATTLMTTAQKVMIVDQGK</sequence>
<dbReference type="Proteomes" id="UP001153678">
    <property type="component" value="Unassembled WGS sequence"/>
</dbReference>
<gene>
    <name evidence="2" type="ORF">FWILDA_LOCUS13277</name>
</gene>
<reference evidence="2" key="1">
    <citation type="submission" date="2022-08" db="EMBL/GenBank/DDBJ databases">
        <authorList>
            <person name="Kallberg Y."/>
            <person name="Tangrot J."/>
            <person name="Rosling A."/>
        </authorList>
    </citation>
    <scope>NUCLEOTIDE SEQUENCE</scope>
    <source>
        <strain evidence="2">Wild A</strain>
    </source>
</reference>
<accession>A0A9W4T103</accession>
<dbReference type="AlphaFoldDB" id="A0A9W4T103"/>